<dbReference type="HOGENOM" id="CLU_036316_5_0_1"/>
<sequence length="501" mass="56871">MCKCLFTAQEDKWAQVIVGTRGTGRSFAAAVVALIMLKPLSSGTQLFALSKSCLTTISFSEAYLVVWLVWHDTIEGASGTNLCQFSGPHSRPESGTRANGTLFQLPAMDFPVPMFREVSFIPDLPPEITDTIIDFAYYDYPTLRSCSLVRRMWLPCSRFHLFRTILVKKEDLRGLCALLEASPHLILFMKRLKIKATWWKGPTPPLLSYVIRQLRHVYIADIDWTPRRPLGRSVITAISSVIDLRLTEFSSIGNCTRLARLLKNFTRLQSLSIKIMETLDAEERDDGAEELAEVLSRLPLQRLELARWHETFITVIPLAVLPSLTRLDWITVRHTDPSPGPICEALARTLHEVTLDFTSWFTGMADDADYVRFFTSCPPRLRILRVRGALRTLKTAVEILGPLIKTYFRHTDIELTCTRLERSQRPIRDALKCLRNIATTLETKWPETTRVDLGLTGNILDIDQLGPAAEGFVYPMFSKLVDRGTTRLRFVRDAGLSRDIE</sequence>
<protein>
    <submittedName>
        <fullName evidence="1">Uncharacterized protein</fullName>
    </submittedName>
</protein>
<organism evidence="1 2">
    <name type="scientific">Ceriporiopsis subvermispora (strain B)</name>
    <name type="common">White-rot fungus</name>
    <name type="synonym">Gelatoporia subvermispora</name>
    <dbReference type="NCBI Taxonomy" id="914234"/>
    <lineage>
        <taxon>Eukaryota</taxon>
        <taxon>Fungi</taxon>
        <taxon>Dikarya</taxon>
        <taxon>Basidiomycota</taxon>
        <taxon>Agaricomycotina</taxon>
        <taxon>Agaricomycetes</taxon>
        <taxon>Polyporales</taxon>
        <taxon>Gelatoporiaceae</taxon>
        <taxon>Gelatoporia</taxon>
    </lineage>
</organism>
<dbReference type="InterPro" id="IPR032675">
    <property type="entry name" value="LRR_dom_sf"/>
</dbReference>
<dbReference type="EMBL" id="KB445825">
    <property type="protein sequence ID" value="EMD31040.1"/>
    <property type="molecule type" value="Genomic_DNA"/>
</dbReference>
<accession>M2QG92</accession>
<dbReference type="AlphaFoldDB" id="M2QG92"/>
<reference evidence="1 2" key="1">
    <citation type="journal article" date="2012" name="Proc. Natl. Acad. Sci. U.S.A.">
        <title>Comparative genomics of Ceriporiopsis subvermispora and Phanerochaete chrysosporium provide insight into selective ligninolysis.</title>
        <authorList>
            <person name="Fernandez-Fueyo E."/>
            <person name="Ruiz-Duenas F.J."/>
            <person name="Ferreira P."/>
            <person name="Floudas D."/>
            <person name="Hibbett D.S."/>
            <person name="Canessa P."/>
            <person name="Larrondo L.F."/>
            <person name="James T.Y."/>
            <person name="Seelenfreund D."/>
            <person name="Lobos S."/>
            <person name="Polanco R."/>
            <person name="Tello M."/>
            <person name="Honda Y."/>
            <person name="Watanabe T."/>
            <person name="Watanabe T."/>
            <person name="Ryu J.S."/>
            <person name="Kubicek C.P."/>
            <person name="Schmoll M."/>
            <person name="Gaskell J."/>
            <person name="Hammel K.E."/>
            <person name="St John F.J."/>
            <person name="Vanden Wymelenberg A."/>
            <person name="Sabat G."/>
            <person name="Splinter BonDurant S."/>
            <person name="Syed K."/>
            <person name="Yadav J.S."/>
            <person name="Doddapaneni H."/>
            <person name="Subramanian V."/>
            <person name="Lavin J.L."/>
            <person name="Oguiza J.A."/>
            <person name="Perez G."/>
            <person name="Pisabarro A.G."/>
            <person name="Ramirez L."/>
            <person name="Santoyo F."/>
            <person name="Master E."/>
            <person name="Coutinho P.M."/>
            <person name="Henrissat B."/>
            <person name="Lombard V."/>
            <person name="Magnuson J.K."/>
            <person name="Kuees U."/>
            <person name="Hori C."/>
            <person name="Igarashi K."/>
            <person name="Samejima M."/>
            <person name="Held B.W."/>
            <person name="Barry K.W."/>
            <person name="LaButti K.M."/>
            <person name="Lapidus A."/>
            <person name="Lindquist E.A."/>
            <person name="Lucas S.M."/>
            <person name="Riley R."/>
            <person name="Salamov A.A."/>
            <person name="Hoffmeister D."/>
            <person name="Schwenk D."/>
            <person name="Hadar Y."/>
            <person name="Yarden O."/>
            <person name="de Vries R.P."/>
            <person name="Wiebenga A."/>
            <person name="Stenlid J."/>
            <person name="Eastwood D."/>
            <person name="Grigoriev I.V."/>
            <person name="Berka R.M."/>
            <person name="Blanchette R.A."/>
            <person name="Kersten P."/>
            <person name="Martinez A.T."/>
            <person name="Vicuna R."/>
            <person name="Cullen D."/>
        </authorList>
    </citation>
    <scope>NUCLEOTIDE SEQUENCE [LARGE SCALE GENOMIC DNA]</scope>
    <source>
        <strain evidence="1 2">B</strain>
    </source>
</reference>
<evidence type="ECO:0000313" key="1">
    <source>
        <dbReference type="EMBL" id="EMD31040.1"/>
    </source>
</evidence>
<keyword evidence="2" id="KW-1185">Reference proteome</keyword>
<evidence type="ECO:0000313" key="2">
    <source>
        <dbReference type="Proteomes" id="UP000016930"/>
    </source>
</evidence>
<dbReference type="OrthoDB" id="2798901at2759"/>
<gene>
    <name evidence="1" type="ORF">CERSUDRAFT_78463</name>
</gene>
<proteinExistence type="predicted"/>
<dbReference type="Gene3D" id="3.80.10.10">
    <property type="entry name" value="Ribonuclease Inhibitor"/>
    <property type="match status" value="1"/>
</dbReference>
<dbReference type="SUPFAM" id="SSF52047">
    <property type="entry name" value="RNI-like"/>
    <property type="match status" value="1"/>
</dbReference>
<dbReference type="Proteomes" id="UP000016930">
    <property type="component" value="Unassembled WGS sequence"/>
</dbReference>
<name>M2QG92_CERS8</name>